<dbReference type="AlphaFoldDB" id="A0AAJ0HHI2"/>
<feature type="region of interest" description="Disordered" evidence="1">
    <location>
        <begin position="22"/>
        <end position="64"/>
    </location>
</feature>
<gene>
    <name evidence="2" type="ORF">B0T25DRAFT_192176</name>
</gene>
<feature type="region of interest" description="Disordered" evidence="1">
    <location>
        <begin position="76"/>
        <end position="102"/>
    </location>
</feature>
<dbReference type="EMBL" id="JAUIQD010000004">
    <property type="protein sequence ID" value="KAK3352756.1"/>
    <property type="molecule type" value="Genomic_DNA"/>
</dbReference>
<feature type="compositionally biased region" description="Polar residues" evidence="1">
    <location>
        <begin position="82"/>
        <end position="102"/>
    </location>
</feature>
<comment type="caution">
    <text evidence="2">The sequence shown here is derived from an EMBL/GenBank/DDBJ whole genome shotgun (WGS) entry which is preliminary data.</text>
</comment>
<evidence type="ECO:0000256" key="1">
    <source>
        <dbReference type="SAM" id="MobiDB-lite"/>
    </source>
</evidence>
<keyword evidence="3" id="KW-1185">Reference proteome</keyword>
<reference evidence="2" key="2">
    <citation type="submission" date="2023-06" db="EMBL/GenBank/DDBJ databases">
        <authorList>
            <consortium name="Lawrence Berkeley National Laboratory"/>
            <person name="Haridas S."/>
            <person name="Hensen N."/>
            <person name="Bonometti L."/>
            <person name="Westerberg I."/>
            <person name="Brannstrom I.O."/>
            <person name="Guillou S."/>
            <person name="Cros-Aarteil S."/>
            <person name="Calhoun S."/>
            <person name="Kuo A."/>
            <person name="Mondo S."/>
            <person name="Pangilinan J."/>
            <person name="Riley R."/>
            <person name="Labutti K."/>
            <person name="Andreopoulos B."/>
            <person name="Lipzen A."/>
            <person name="Chen C."/>
            <person name="Yanf M."/>
            <person name="Daum C."/>
            <person name="Ng V."/>
            <person name="Clum A."/>
            <person name="Steindorff A."/>
            <person name="Ohm R."/>
            <person name="Martin F."/>
            <person name="Silar P."/>
            <person name="Natvig D."/>
            <person name="Lalanne C."/>
            <person name="Gautier V."/>
            <person name="Ament-Velasquez S.L."/>
            <person name="Kruys A."/>
            <person name="Hutchinson M.I."/>
            <person name="Powell A.J."/>
            <person name="Barry K."/>
            <person name="Miller A.N."/>
            <person name="Grigoriev I.V."/>
            <person name="Debuchy R."/>
            <person name="Gladieux P."/>
            <person name="Thoren M.H."/>
            <person name="Johannesson H."/>
        </authorList>
    </citation>
    <scope>NUCLEOTIDE SEQUENCE</scope>
    <source>
        <strain evidence="2">CBS 955.72</strain>
    </source>
</reference>
<reference evidence="2" key="1">
    <citation type="journal article" date="2023" name="Mol. Phylogenet. Evol.">
        <title>Genome-scale phylogeny and comparative genomics of the fungal order Sordariales.</title>
        <authorList>
            <person name="Hensen N."/>
            <person name="Bonometti L."/>
            <person name="Westerberg I."/>
            <person name="Brannstrom I.O."/>
            <person name="Guillou S."/>
            <person name="Cros-Aarteil S."/>
            <person name="Calhoun S."/>
            <person name="Haridas S."/>
            <person name="Kuo A."/>
            <person name="Mondo S."/>
            <person name="Pangilinan J."/>
            <person name="Riley R."/>
            <person name="LaButti K."/>
            <person name="Andreopoulos B."/>
            <person name="Lipzen A."/>
            <person name="Chen C."/>
            <person name="Yan M."/>
            <person name="Daum C."/>
            <person name="Ng V."/>
            <person name="Clum A."/>
            <person name="Steindorff A."/>
            <person name="Ohm R.A."/>
            <person name="Martin F."/>
            <person name="Silar P."/>
            <person name="Natvig D.O."/>
            <person name="Lalanne C."/>
            <person name="Gautier V."/>
            <person name="Ament-Velasquez S.L."/>
            <person name="Kruys A."/>
            <person name="Hutchinson M.I."/>
            <person name="Powell A.J."/>
            <person name="Barry K."/>
            <person name="Miller A.N."/>
            <person name="Grigoriev I.V."/>
            <person name="Debuchy R."/>
            <person name="Gladieux P."/>
            <person name="Hiltunen Thoren M."/>
            <person name="Johannesson H."/>
        </authorList>
    </citation>
    <scope>NUCLEOTIDE SEQUENCE</scope>
    <source>
        <strain evidence="2">CBS 955.72</strain>
    </source>
</reference>
<sequence>MLQNMVQPPPIQHTILSRLHADRSNPSIKMEPGIVSPLPPPLHGHPSAASPKSRPIPSPHSMSTYYLDMRGPLGIKGGVGPSATTSYGSQRRASQASSNHLSVSLRPQMLTSMAIDPPPPYTASRALTPSIGVQRQPPNPWPCSVCQERS</sequence>
<evidence type="ECO:0000313" key="3">
    <source>
        <dbReference type="Proteomes" id="UP001275084"/>
    </source>
</evidence>
<name>A0AAJ0HHI2_9PEZI</name>
<organism evidence="2 3">
    <name type="scientific">Lasiosphaeria hispida</name>
    <dbReference type="NCBI Taxonomy" id="260671"/>
    <lineage>
        <taxon>Eukaryota</taxon>
        <taxon>Fungi</taxon>
        <taxon>Dikarya</taxon>
        <taxon>Ascomycota</taxon>
        <taxon>Pezizomycotina</taxon>
        <taxon>Sordariomycetes</taxon>
        <taxon>Sordariomycetidae</taxon>
        <taxon>Sordariales</taxon>
        <taxon>Lasiosphaeriaceae</taxon>
        <taxon>Lasiosphaeria</taxon>
    </lineage>
</organism>
<feature type="region of interest" description="Disordered" evidence="1">
    <location>
        <begin position="131"/>
        <end position="150"/>
    </location>
</feature>
<evidence type="ECO:0000313" key="2">
    <source>
        <dbReference type="EMBL" id="KAK3352756.1"/>
    </source>
</evidence>
<accession>A0AAJ0HHI2</accession>
<proteinExistence type="predicted"/>
<protein>
    <submittedName>
        <fullName evidence="2">Uncharacterized protein</fullName>
    </submittedName>
</protein>
<dbReference type="Proteomes" id="UP001275084">
    <property type="component" value="Unassembled WGS sequence"/>
</dbReference>